<dbReference type="OrthoDB" id="146990at2157"/>
<dbReference type="SUPFAM" id="SSF48695">
    <property type="entry name" value="Multiheme cytochromes"/>
    <property type="match status" value="1"/>
</dbReference>
<evidence type="ECO:0000256" key="2">
    <source>
        <dbReference type="SAM" id="Phobius"/>
    </source>
</evidence>
<dbReference type="PANTHER" id="PTHR35038:SF8">
    <property type="entry name" value="C-TYPE POLYHEME CYTOCHROME OMCC"/>
    <property type="match status" value="1"/>
</dbReference>
<dbReference type="KEGG" id="mzi:HWN40_11955"/>
<name>A0A7D5E7K3_9EURY</name>
<feature type="domain" description="Cytochrome c-552/4" evidence="3">
    <location>
        <begin position="42"/>
        <end position="123"/>
    </location>
</feature>
<organism evidence="4 5">
    <name type="scientific">Methanolobus zinderi</name>
    <dbReference type="NCBI Taxonomy" id="536044"/>
    <lineage>
        <taxon>Archaea</taxon>
        <taxon>Methanobacteriati</taxon>
        <taxon>Methanobacteriota</taxon>
        <taxon>Stenosarchaea group</taxon>
        <taxon>Methanomicrobia</taxon>
        <taxon>Methanosarcinales</taxon>
        <taxon>Methanosarcinaceae</taxon>
        <taxon>Methanolobus</taxon>
    </lineage>
</organism>
<gene>
    <name evidence="4" type="ORF">HWN40_11955</name>
</gene>
<dbReference type="PANTHER" id="PTHR35038">
    <property type="entry name" value="DISSIMILATORY SULFITE REDUCTASE SIRA"/>
    <property type="match status" value="1"/>
</dbReference>
<keyword evidence="5" id="KW-1185">Reference proteome</keyword>
<sequence>MKHVSVFIFIALVMLLLGFANAAEPTASGELSSSDFSESDRCTECHGITYSQWDDTMHANAYIDPFYLKEFDAASNDTDGLVDSFCSRCHTPIGVVSGEIPPADGSHLSEIAKEGVNCDFCHTVSASNGTGNAPFIVTPGDVKWGPFKDSESAFHESEYLELETRAEFCGMCHEVSHPVNGLLIDDTYPAWKNSTYAEEDVTCQDCHMTPGITEFEANPGRSASGAPRRDHISLHRIVGGNAFMTEILNADNEKEMAIERLEQAATLNMDSPEIANRSENVTVQVSITNSGAGHNIPTGVSEIRQIWLEVKVTDGEGREIYNAGATDTRGEIVSAHTVYNNVLGDAQGDATLSFWLADRVLSDNRIGPKETVTEEHTFLLPEDAEYPLTVDATLKYRSAPQELIDHLFGEGVHEVPVIDMKEVSAVIYDPATPPEERVPPESTPGFGVLATVVVLLIVYLFKNR</sequence>
<accession>A0A7D5E7K3</accession>
<dbReference type="Pfam" id="PF13435">
    <property type="entry name" value="Cytochrome_C554"/>
    <property type="match status" value="1"/>
</dbReference>
<dbReference type="RefSeq" id="WP_176965947.1">
    <property type="nucleotide sequence ID" value="NZ_CP058215.1"/>
</dbReference>
<dbReference type="Gene3D" id="1.10.1130.10">
    <property type="entry name" value="Flavocytochrome C3, Chain A"/>
    <property type="match status" value="1"/>
</dbReference>
<keyword evidence="2" id="KW-0472">Membrane</keyword>
<keyword evidence="1" id="KW-0732">Signal</keyword>
<dbReference type="InterPro" id="IPR023155">
    <property type="entry name" value="Cyt_c-552/4"/>
</dbReference>
<dbReference type="InterPro" id="IPR036280">
    <property type="entry name" value="Multihaem_cyt_sf"/>
</dbReference>
<keyword evidence="2" id="KW-0812">Transmembrane</keyword>
<keyword evidence="2" id="KW-1133">Transmembrane helix</keyword>
<dbReference type="GeneID" id="55822400"/>
<evidence type="ECO:0000256" key="1">
    <source>
        <dbReference type="ARBA" id="ARBA00022729"/>
    </source>
</evidence>
<evidence type="ECO:0000313" key="5">
    <source>
        <dbReference type="Proteomes" id="UP000509594"/>
    </source>
</evidence>
<dbReference type="EMBL" id="CP058215">
    <property type="protein sequence ID" value="QLC50892.1"/>
    <property type="molecule type" value="Genomic_DNA"/>
</dbReference>
<reference evidence="4 5" key="1">
    <citation type="submission" date="2020-06" db="EMBL/GenBank/DDBJ databases">
        <title>Methanolobus halotolerans sp. nov., isolated from a saline lake Tus in Siberia.</title>
        <authorList>
            <person name="Shen Y."/>
            <person name="Chen S.-C."/>
            <person name="Lai M.-C."/>
            <person name="Huang H.-H."/>
            <person name="Chiu H.-H."/>
            <person name="Tang S.-L."/>
            <person name="Rogozin D.Y."/>
            <person name="Degermendzhy A.G."/>
        </authorList>
    </citation>
    <scope>NUCLEOTIDE SEQUENCE [LARGE SCALE GENOMIC DNA]</scope>
    <source>
        <strain evidence="4 5">DSM 21339</strain>
    </source>
</reference>
<proteinExistence type="predicted"/>
<protein>
    <submittedName>
        <fullName evidence="4">Cytochrome c family protein</fullName>
    </submittedName>
</protein>
<evidence type="ECO:0000259" key="3">
    <source>
        <dbReference type="Pfam" id="PF13435"/>
    </source>
</evidence>
<dbReference type="Proteomes" id="UP000509594">
    <property type="component" value="Chromosome"/>
</dbReference>
<evidence type="ECO:0000313" key="4">
    <source>
        <dbReference type="EMBL" id="QLC50892.1"/>
    </source>
</evidence>
<dbReference type="InterPro" id="IPR051829">
    <property type="entry name" value="Multiheme_Cytochr_ET"/>
</dbReference>
<feature type="transmembrane region" description="Helical" evidence="2">
    <location>
        <begin position="443"/>
        <end position="461"/>
    </location>
</feature>
<dbReference type="AlphaFoldDB" id="A0A7D5E7K3"/>